<feature type="transmembrane region" description="Helical" evidence="1">
    <location>
        <begin position="12"/>
        <end position="33"/>
    </location>
</feature>
<dbReference type="EMBL" id="JAPVEB010000002">
    <property type="protein sequence ID" value="KAJ5275378.1"/>
    <property type="molecule type" value="Genomic_DNA"/>
</dbReference>
<evidence type="ECO:0000256" key="1">
    <source>
        <dbReference type="SAM" id="Phobius"/>
    </source>
</evidence>
<keyword evidence="1" id="KW-1133">Transmembrane helix</keyword>
<comment type="caution">
    <text evidence="2">The sequence shown here is derived from an EMBL/GenBank/DDBJ whole genome shotgun (WGS) entry which is preliminary data.</text>
</comment>
<keyword evidence="1" id="KW-0472">Membrane</keyword>
<proteinExistence type="predicted"/>
<keyword evidence="3" id="KW-1185">Reference proteome</keyword>
<protein>
    <submittedName>
        <fullName evidence="2">Uncharacterized protein</fullName>
    </submittedName>
</protein>
<gene>
    <name evidence="2" type="ORF">N7505_003923</name>
</gene>
<reference evidence="2 3" key="1">
    <citation type="journal article" date="2023" name="IMA Fungus">
        <title>Comparative genomic study of the Penicillium genus elucidates a diverse pangenome and 15 lateral gene transfer events.</title>
        <authorList>
            <person name="Petersen C."/>
            <person name="Sorensen T."/>
            <person name="Nielsen M.R."/>
            <person name="Sondergaard T.E."/>
            <person name="Sorensen J.L."/>
            <person name="Fitzpatrick D.A."/>
            <person name="Frisvad J.C."/>
            <person name="Nielsen K.L."/>
        </authorList>
    </citation>
    <scope>NUCLEOTIDE SEQUENCE [LARGE SCALE GENOMIC DNA]</scope>
    <source>
        <strain evidence="2 3">IBT 3361</strain>
    </source>
</reference>
<name>A0ABQ8WRR9_PENCH</name>
<evidence type="ECO:0000313" key="3">
    <source>
        <dbReference type="Proteomes" id="UP001220256"/>
    </source>
</evidence>
<evidence type="ECO:0000313" key="2">
    <source>
        <dbReference type="EMBL" id="KAJ5275378.1"/>
    </source>
</evidence>
<sequence>MGTMGGVTTEDVVILMLLIALTTLWALIVIFCVEWWRLLRTLNPPGSDPRVPVTTESYNKGRRHKMPQLTGRNPPTFSPGLKRLCVTALPTPRVYIIIYFNFSLLCRSQRV</sequence>
<keyword evidence="1" id="KW-0812">Transmembrane</keyword>
<organism evidence="2 3">
    <name type="scientific">Penicillium chrysogenum</name>
    <name type="common">Penicillium notatum</name>
    <dbReference type="NCBI Taxonomy" id="5076"/>
    <lineage>
        <taxon>Eukaryota</taxon>
        <taxon>Fungi</taxon>
        <taxon>Dikarya</taxon>
        <taxon>Ascomycota</taxon>
        <taxon>Pezizomycotina</taxon>
        <taxon>Eurotiomycetes</taxon>
        <taxon>Eurotiomycetidae</taxon>
        <taxon>Eurotiales</taxon>
        <taxon>Aspergillaceae</taxon>
        <taxon>Penicillium</taxon>
        <taxon>Penicillium chrysogenum species complex</taxon>
    </lineage>
</organism>
<dbReference type="Proteomes" id="UP001220256">
    <property type="component" value="Unassembled WGS sequence"/>
</dbReference>
<accession>A0ABQ8WRR9</accession>